<keyword evidence="1" id="KW-0472">Membrane</keyword>
<keyword evidence="1" id="KW-1133">Transmembrane helix</keyword>
<gene>
    <name evidence="2" type="ORF">RirG_048170</name>
</gene>
<accession>A0A015JYZ6</accession>
<dbReference type="AlphaFoldDB" id="A0A015JYZ6"/>
<name>A0A015JYZ6_RHIIW</name>
<feature type="transmembrane region" description="Helical" evidence="1">
    <location>
        <begin position="6"/>
        <end position="25"/>
    </location>
</feature>
<dbReference type="Proteomes" id="UP000022910">
    <property type="component" value="Unassembled WGS sequence"/>
</dbReference>
<sequence>MFAQLYIIYIFFLVSAVVGIPVVNLQDQIFSIDGSAVPTRPKCTDPNNAKYKSSTCATRKSVRVSCESFSQPGTPVDTNFSCGDGDSCVNITPNDAFCVDDSSAQVWDNKNENEVVCSAPVSLVPPHVSFQLVAGITTYSTTGDPIRVAELQAKYDDNNSNIYTDYKYQENNYTFPIKQEDFSKKLSFCFYPGSNEEVQAVGSLAYVLM</sequence>
<dbReference type="EMBL" id="JEMT01012726">
    <property type="protein sequence ID" value="EXX74757.1"/>
    <property type="molecule type" value="Genomic_DNA"/>
</dbReference>
<dbReference type="HOGENOM" id="CLU_115966_0_0_1"/>
<dbReference type="SMR" id="A0A015JYZ6"/>
<evidence type="ECO:0000313" key="2">
    <source>
        <dbReference type="EMBL" id="EXX74757.1"/>
    </source>
</evidence>
<dbReference type="OrthoDB" id="2308032at2759"/>
<proteinExistence type="predicted"/>
<keyword evidence="1" id="KW-0812">Transmembrane</keyword>
<reference evidence="2 3" key="1">
    <citation type="submission" date="2014-02" db="EMBL/GenBank/DDBJ databases">
        <title>Single nucleus genome sequencing reveals high similarity among nuclei of an endomycorrhizal fungus.</title>
        <authorList>
            <person name="Lin K."/>
            <person name="Geurts R."/>
            <person name="Zhang Z."/>
            <person name="Limpens E."/>
            <person name="Saunders D.G."/>
            <person name="Mu D."/>
            <person name="Pang E."/>
            <person name="Cao H."/>
            <person name="Cha H."/>
            <person name="Lin T."/>
            <person name="Zhou Q."/>
            <person name="Shang Y."/>
            <person name="Li Y."/>
            <person name="Ivanov S."/>
            <person name="Sharma T."/>
            <person name="Velzen R.V."/>
            <person name="Ruijter N.D."/>
            <person name="Aanen D.K."/>
            <person name="Win J."/>
            <person name="Kamoun S."/>
            <person name="Bisseling T."/>
            <person name="Huang S."/>
        </authorList>
    </citation>
    <scope>NUCLEOTIDE SEQUENCE [LARGE SCALE GENOMIC DNA]</scope>
    <source>
        <strain evidence="3">DAOM197198w</strain>
    </source>
</reference>
<protein>
    <submittedName>
        <fullName evidence="2">Uncharacterized protein</fullName>
    </submittedName>
</protein>
<comment type="caution">
    <text evidence="2">The sequence shown here is derived from an EMBL/GenBank/DDBJ whole genome shotgun (WGS) entry which is preliminary data.</text>
</comment>
<keyword evidence="3" id="KW-1185">Reference proteome</keyword>
<evidence type="ECO:0000313" key="3">
    <source>
        <dbReference type="Proteomes" id="UP000022910"/>
    </source>
</evidence>
<organism evidence="2 3">
    <name type="scientific">Rhizophagus irregularis (strain DAOM 197198w)</name>
    <name type="common">Glomus intraradices</name>
    <dbReference type="NCBI Taxonomy" id="1432141"/>
    <lineage>
        <taxon>Eukaryota</taxon>
        <taxon>Fungi</taxon>
        <taxon>Fungi incertae sedis</taxon>
        <taxon>Mucoromycota</taxon>
        <taxon>Glomeromycotina</taxon>
        <taxon>Glomeromycetes</taxon>
        <taxon>Glomerales</taxon>
        <taxon>Glomeraceae</taxon>
        <taxon>Rhizophagus</taxon>
    </lineage>
</organism>
<evidence type="ECO:0000256" key="1">
    <source>
        <dbReference type="SAM" id="Phobius"/>
    </source>
</evidence>